<dbReference type="EMBL" id="MLJW01000010">
    <property type="protein sequence ID" value="OIR14996.1"/>
    <property type="molecule type" value="Genomic_DNA"/>
</dbReference>
<accession>A0A1J5TMR7</accession>
<proteinExistence type="inferred from homology"/>
<evidence type="ECO:0000313" key="1">
    <source>
        <dbReference type="EMBL" id="OIR14996.1"/>
    </source>
</evidence>
<sequence>MRAFASPSWSEPAGPFSLFNQSLSGILAVMRLPTPTPPPANLAGSLLLAHPTLRDPNFRRTVVLMSVHTEEGAMGVVLNRPLNKRLGEINGSYAYGPLADVPVFSGGPVQLDQLILVAWQRHTEGFRLHFGVEFDHAKELMSDESTSIRAYVGYSGWEGGQLEGELRNNAWVVSPMMPDLLDRSPTEDLWRLVLGGISPEWKLLAGEPDDLSFN</sequence>
<dbReference type="HAMAP" id="MF_00758">
    <property type="entry name" value="UPF0301"/>
    <property type="match status" value="1"/>
</dbReference>
<dbReference type="InterPro" id="IPR003774">
    <property type="entry name" value="AlgH-like"/>
</dbReference>
<comment type="caution">
    <text evidence="1">The sequence shown here is derived from an EMBL/GenBank/DDBJ whole genome shotgun (WGS) entry which is preliminary data.</text>
</comment>
<dbReference type="SUPFAM" id="SSF143456">
    <property type="entry name" value="VC0467-like"/>
    <property type="match status" value="1"/>
</dbReference>
<dbReference type="Pfam" id="PF02622">
    <property type="entry name" value="DUF179"/>
    <property type="match status" value="1"/>
</dbReference>
<dbReference type="Gene3D" id="3.40.1740.10">
    <property type="entry name" value="VC0467-like"/>
    <property type="match status" value="1"/>
</dbReference>
<dbReference type="AlphaFoldDB" id="A0A1J5TMR7"/>
<dbReference type="PANTHER" id="PTHR30327">
    <property type="entry name" value="UNCHARACTERIZED PROTEIN YQGE"/>
    <property type="match status" value="1"/>
</dbReference>
<gene>
    <name evidence="1" type="ORF">GALL_41140</name>
</gene>
<reference evidence="1" key="1">
    <citation type="submission" date="2016-10" db="EMBL/GenBank/DDBJ databases">
        <title>Sequence of Gallionella enrichment culture.</title>
        <authorList>
            <person name="Poehlein A."/>
            <person name="Muehling M."/>
            <person name="Daniel R."/>
        </authorList>
    </citation>
    <scope>NUCLEOTIDE SEQUENCE</scope>
</reference>
<protein>
    <recommendedName>
        <fullName evidence="2">YqgE/AlgH family protein</fullName>
    </recommendedName>
</protein>
<evidence type="ECO:0008006" key="2">
    <source>
        <dbReference type="Google" id="ProtNLM"/>
    </source>
</evidence>
<name>A0A1J5TMR7_9ZZZZ</name>
<organism evidence="1">
    <name type="scientific">mine drainage metagenome</name>
    <dbReference type="NCBI Taxonomy" id="410659"/>
    <lineage>
        <taxon>unclassified sequences</taxon>
        <taxon>metagenomes</taxon>
        <taxon>ecological metagenomes</taxon>
    </lineage>
</organism>
<dbReference type="GO" id="GO:0005829">
    <property type="term" value="C:cytosol"/>
    <property type="evidence" value="ECO:0007669"/>
    <property type="project" value="TreeGrafter"/>
</dbReference>
<dbReference type="PANTHER" id="PTHR30327:SF1">
    <property type="entry name" value="UPF0301 PROTEIN YQGE"/>
    <property type="match status" value="1"/>
</dbReference>